<reference evidence="4" key="1">
    <citation type="submission" date="2018-02" db="EMBL/GenBank/DDBJ databases">
        <authorList>
            <person name="Cohen D.B."/>
            <person name="Kent A.D."/>
        </authorList>
    </citation>
    <scope>NUCLEOTIDE SEQUENCE</scope>
</reference>
<proteinExistence type="inferred from homology"/>
<dbReference type="Pfam" id="PF00931">
    <property type="entry name" value="NB-ARC"/>
    <property type="match status" value="1"/>
</dbReference>
<evidence type="ECO:0000259" key="3">
    <source>
        <dbReference type="Pfam" id="PF00931"/>
    </source>
</evidence>
<protein>
    <recommendedName>
        <fullName evidence="3">NB-ARC domain-containing protein</fullName>
    </recommendedName>
</protein>
<dbReference type="Gene3D" id="3.40.50.300">
    <property type="entry name" value="P-loop containing nucleotide triphosphate hydrolases"/>
    <property type="match status" value="1"/>
</dbReference>
<sequence length="377" mass="42770">MAKEVAKRAKEAKLFDEDVMAVVSQNQDVKHIQGQIADMLHSGTKNRESLQERANQLFERLRDSESVDIKEEKDNKSVDIKEKKDSKSVLVILDDVWEALNLTDIGIPYGGQYKRCKILLTSRSEEACNQMRSQKIVPIKVLSEEEAWNLFREMAGDCVDTPGLRPTAKEVAKECEALQQLKMSIPKHIPGLAFKEDYDIPIEYLVRYGVGRSSKEECVKMHDVVRDVAISIADKQWFSGKDVMIKWKNGQRKIHMGIMLQFPFSLENLKRHPDGMECPKLELLQLSCGRRLFTDAPSQSVSRDERTKDVSTIGALGNLEILSFLGSEIKELPREIGNLGHLKLLDLSECSTLQRIPYGLLSSLSRLEELYMSGMSL</sequence>
<dbReference type="SUPFAM" id="SSF52540">
    <property type="entry name" value="P-loop containing nucleoside triphosphate hydrolases"/>
    <property type="match status" value="1"/>
</dbReference>
<dbReference type="GO" id="GO:0043531">
    <property type="term" value="F:ADP binding"/>
    <property type="evidence" value="ECO:0007669"/>
    <property type="project" value="InterPro"/>
</dbReference>
<dbReference type="SUPFAM" id="SSF52058">
    <property type="entry name" value="L domain-like"/>
    <property type="match status" value="1"/>
</dbReference>
<keyword evidence="2" id="KW-0611">Plant defense</keyword>
<dbReference type="EMBL" id="OIVN01002135">
    <property type="protein sequence ID" value="SPD00910.1"/>
    <property type="molecule type" value="Genomic_DNA"/>
</dbReference>
<dbReference type="InterPro" id="IPR032675">
    <property type="entry name" value="LRR_dom_sf"/>
</dbReference>
<feature type="domain" description="NB-ARC" evidence="3">
    <location>
        <begin position="2"/>
        <end position="156"/>
    </location>
</feature>
<dbReference type="InterPro" id="IPR050905">
    <property type="entry name" value="Plant_NBS-LRR"/>
</dbReference>
<evidence type="ECO:0000256" key="2">
    <source>
        <dbReference type="ARBA" id="ARBA00022821"/>
    </source>
</evidence>
<dbReference type="PRINTS" id="PR00364">
    <property type="entry name" value="DISEASERSIST"/>
</dbReference>
<dbReference type="PANTHER" id="PTHR33463">
    <property type="entry name" value="NB-ARC DOMAIN-CONTAINING PROTEIN-RELATED"/>
    <property type="match status" value="1"/>
</dbReference>
<evidence type="ECO:0000256" key="1">
    <source>
        <dbReference type="ARBA" id="ARBA00008894"/>
    </source>
</evidence>
<dbReference type="Gene3D" id="3.80.10.10">
    <property type="entry name" value="Ribonuclease Inhibitor"/>
    <property type="match status" value="1"/>
</dbReference>
<comment type="similarity">
    <text evidence="1">Belongs to the disease resistance NB-LRR family.</text>
</comment>
<organism evidence="4">
    <name type="scientific">Fagus sylvatica</name>
    <name type="common">Beechnut</name>
    <dbReference type="NCBI Taxonomy" id="28930"/>
    <lineage>
        <taxon>Eukaryota</taxon>
        <taxon>Viridiplantae</taxon>
        <taxon>Streptophyta</taxon>
        <taxon>Embryophyta</taxon>
        <taxon>Tracheophyta</taxon>
        <taxon>Spermatophyta</taxon>
        <taxon>Magnoliopsida</taxon>
        <taxon>eudicotyledons</taxon>
        <taxon>Gunneridae</taxon>
        <taxon>Pentapetalae</taxon>
        <taxon>rosids</taxon>
        <taxon>fabids</taxon>
        <taxon>Fagales</taxon>
        <taxon>Fagaceae</taxon>
        <taxon>Fagus</taxon>
    </lineage>
</organism>
<gene>
    <name evidence="4" type="ORF">FSB_LOCUS28792</name>
</gene>
<dbReference type="AlphaFoldDB" id="A0A2N9GNE0"/>
<dbReference type="InterPro" id="IPR002182">
    <property type="entry name" value="NB-ARC"/>
</dbReference>
<name>A0A2N9GNE0_FAGSY</name>
<dbReference type="PANTHER" id="PTHR33463:SF198">
    <property type="entry name" value="RPP4C3"/>
    <property type="match status" value="1"/>
</dbReference>
<dbReference type="InterPro" id="IPR027417">
    <property type="entry name" value="P-loop_NTPase"/>
</dbReference>
<evidence type="ECO:0000313" key="4">
    <source>
        <dbReference type="EMBL" id="SPD00910.1"/>
    </source>
</evidence>
<accession>A0A2N9GNE0</accession>